<keyword evidence="3" id="KW-1185">Reference proteome</keyword>
<accession>A0ABQ6MPI3</accession>
<evidence type="ECO:0000313" key="2">
    <source>
        <dbReference type="EMBL" id="GMI29640.1"/>
    </source>
</evidence>
<comment type="caution">
    <text evidence="2">The sequence shown here is derived from an EMBL/GenBank/DDBJ whole genome shotgun (WGS) entry which is preliminary data.</text>
</comment>
<proteinExistence type="predicted"/>
<gene>
    <name evidence="2" type="ORF">TeGR_g10307</name>
</gene>
<evidence type="ECO:0000256" key="1">
    <source>
        <dbReference type="SAM" id="MobiDB-lite"/>
    </source>
</evidence>
<sequence>MDLDCTPSLARLASLSALGVAPSPPSLTALCATANKILQSSSAAAALASDARDGGGLFERLVGERLRGRGVDAGVAECLAGALEGVAMGGRRAGLGEPGRGEPGRGEPGRGSPGGGVGAEDVELGDLDFGGSEEEEEASPPSGPQLSPTSLRSNQAVFLARHAAPQREDSLGSAGSDTGVLGRVGRGAPPDPPPGRHRRRLEQSRLAHPASRRPFLEAPGALQREYSATSDFSDIPEDLSAGSIEEEIPAAMTASSTHVPAHEPARGPPPGGSVTGSAGAAEPPPLRRPAPSSRSPSSRPPPP</sequence>
<reference evidence="2 3" key="1">
    <citation type="journal article" date="2023" name="Commun. Biol.">
        <title>Genome analysis of Parmales, the sister group of diatoms, reveals the evolutionary specialization of diatoms from phago-mixotrophs to photoautotrophs.</title>
        <authorList>
            <person name="Ban H."/>
            <person name="Sato S."/>
            <person name="Yoshikawa S."/>
            <person name="Yamada K."/>
            <person name="Nakamura Y."/>
            <person name="Ichinomiya M."/>
            <person name="Sato N."/>
            <person name="Blanc-Mathieu R."/>
            <person name="Endo H."/>
            <person name="Kuwata A."/>
            <person name="Ogata H."/>
        </authorList>
    </citation>
    <scope>NUCLEOTIDE SEQUENCE [LARGE SCALE GENOMIC DNA]</scope>
</reference>
<dbReference type="EMBL" id="BRYB01000412">
    <property type="protein sequence ID" value="GMI29640.1"/>
    <property type="molecule type" value="Genomic_DNA"/>
</dbReference>
<protein>
    <submittedName>
        <fullName evidence="2">Uncharacterized protein</fullName>
    </submittedName>
</protein>
<name>A0ABQ6MPI3_9STRA</name>
<feature type="compositionally biased region" description="Basic and acidic residues" evidence="1">
    <location>
        <begin position="99"/>
        <end position="108"/>
    </location>
</feature>
<feature type="compositionally biased region" description="Gly residues" evidence="1">
    <location>
        <begin position="109"/>
        <end position="118"/>
    </location>
</feature>
<dbReference type="Proteomes" id="UP001165060">
    <property type="component" value="Unassembled WGS sequence"/>
</dbReference>
<organism evidence="2 3">
    <name type="scientific">Tetraparma gracilis</name>
    <dbReference type="NCBI Taxonomy" id="2962635"/>
    <lineage>
        <taxon>Eukaryota</taxon>
        <taxon>Sar</taxon>
        <taxon>Stramenopiles</taxon>
        <taxon>Ochrophyta</taxon>
        <taxon>Bolidophyceae</taxon>
        <taxon>Parmales</taxon>
        <taxon>Triparmaceae</taxon>
        <taxon>Tetraparma</taxon>
    </lineage>
</organism>
<feature type="non-terminal residue" evidence="2">
    <location>
        <position position="303"/>
    </location>
</feature>
<feature type="compositionally biased region" description="Acidic residues" evidence="1">
    <location>
        <begin position="120"/>
        <end position="138"/>
    </location>
</feature>
<feature type="compositionally biased region" description="Polar residues" evidence="1">
    <location>
        <begin position="145"/>
        <end position="156"/>
    </location>
</feature>
<evidence type="ECO:0000313" key="3">
    <source>
        <dbReference type="Proteomes" id="UP001165060"/>
    </source>
</evidence>
<feature type="region of interest" description="Disordered" evidence="1">
    <location>
        <begin position="90"/>
        <end position="303"/>
    </location>
</feature>